<gene>
    <name evidence="1" type="ORF">SBRV1_gp24</name>
</gene>
<reference evidence="1" key="1">
    <citation type="journal article" date="2018" name="Environ. Microbiol.">
        <title>New archaeal viruses discovered by metagenomic analysis of viral communities in enrichment cultures.</title>
        <authorList>
            <person name="Liu Y."/>
            <person name="Brandt D."/>
            <person name="Ishino S."/>
            <person name="Ishino Y."/>
            <person name="Koonin E.V."/>
            <person name="Kalinowski J."/>
            <person name="Krupovic M."/>
            <person name="Prangishvili D."/>
        </authorList>
    </citation>
    <scope>NUCLEOTIDE SEQUENCE [LARGE SCALE GENOMIC DNA]</scope>
</reference>
<evidence type="ECO:0000313" key="2">
    <source>
        <dbReference type="Proteomes" id="UP000277970"/>
    </source>
</evidence>
<proteinExistence type="predicted"/>
<dbReference type="EMBL" id="MK064565">
    <property type="protein sequence ID" value="AZI75913.1"/>
    <property type="molecule type" value="Genomic_DNA"/>
</dbReference>
<protein>
    <submittedName>
        <fullName evidence="1">Uncharacterized protein</fullName>
    </submittedName>
</protein>
<organism evidence="1">
    <name type="scientific">Sulfolobales Beppu rod-shaped virus 1</name>
    <dbReference type="NCBI Taxonomy" id="2493121"/>
    <lineage>
        <taxon>Viruses</taxon>
        <taxon>Adnaviria</taxon>
        <taxon>Zilligvirae</taxon>
        <taxon>Taleaviricota</taxon>
        <taxon>Tokiviricetes</taxon>
        <taxon>Ligamenvirales</taxon>
        <taxon>Rudiviridae</taxon>
        <taxon>Japarudivirus</taxon>
        <taxon>Japarudivirus beppuense</taxon>
        <taxon>Japarudivirus SBRV1</taxon>
    </lineage>
</organism>
<keyword evidence="2" id="KW-1185">Reference proteome</keyword>
<evidence type="ECO:0000313" key="1">
    <source>
        <dbReference type="EMBL" id="AZI75913.1"/>
    </source>
</evidence>
<accession>A0A3Q8Q3Y5</accession>
<name>A0A3Q8Q3Y5_9VIRU</name>
<dbReference type="Proteomes" id="UP000277970">
    <property type="component" value="Segment"/>
</dbReference>
<sequence>MMKEHHLIMLDRISQWLSKRNIEFKYINLGQKYFEIAVTSLTNLTNKDIEELEEIIREFKFYHIYTWFWDYSTEFVYFDDEDYQITLNFEEQKDSVDLQDIIFEDK</sequence>